<evidence type="ECO:0000313" key="1">
    <source>
        <dbReference type="EMBL" id="MFC4466686.1"/>
    </source>
</evidence>
<evidence type="ECO:0000313" key="2">
    <source>
        <dbReference type="Proteomes" id="UP001596012"/>
    </source>
</evidence>
<organism evidence="1 2">
    <name type="scientific">Streptomyces xiangluensis</name>
    <dbReference type="NCBI Taxonomy" id="2665720"/>
    <lineage>
        <taxon>Bacteria</taxon>
        <taxon>Bacillati</taxon>
        <taxon>Actinomycetota</taxon>
        <taxon>Actinomycetes</taxon>
        <taxon>Kitasatosporales</taxon>
        <taxon>Streptomycetaceae</taxon>
        <taxon>Streptomyces</taxon>
    </lineage>
</organism>
<dbReference type="RefSeq" id="WP_386343317.1">
    <property type="nucleotide sequence ID" value="NZ_JBHSFG010000029.1"/>
</dbReference>
<accession>A0ABV8YQX9</accession>
<protein>
    <submittedName>
        <fullName evidence="1">DUF6257 family protein</fullName>
    </submittedName>
</protein>
<reference evidence="2" key="1">
    <citation type="journal article" date="2019" name="Int. J. Syst. Evol. Microbiol.">
        <title>The Global Catalogue of Microorganisms (GCM) 10K type strain sequencing project: providing services to taxonomists for standard genome sequencing and annotation.</title>
        <authorList>
            <consortium name="The Broad Institute Genomics Platform"/>
            <consortium name="The Broad Institute Genome Sequencing Center for Infectious Disease"/>
            <person name="Wu L."/>
            <person name="Ma J."/>
        </authorList>
    </citation>
    <scope>NUCLEOTIDE SEQUENCE [LARGE SCALE GENOMIC DNA]</scope>
    <source>
        <strain evidence="2">DT43</strain>
    </source>
</reference>
<gene>
    <name evidence="1" type="ORF">ACFPH6_19500</name>
</gene>
<dbReference type="Proteomes" id="UP001596012">
    <property type="component" value="Unassembled WGS sequence"/>
</dbReference>
<keyword evidence="2" id="KW-1185">Reference proteome</keyword>
<dbReference type="InterPro" id="IPR046224">
    <property type="entry name" value="DUF6257"/>
</dbReference>
<dbReference type="EMBL" id="JBHSFG010000029">
    <property type="protein sequence ID" value="MFC4466686.1"/>
    <property type="molecule type" value="Genomic_DNA"/>
</dbReference>
<dbReference type="Pfam" id="PF19771">
    <property type="entry name" value="DUF6257"/>
    <property type="match status" value="1"/>
</dbReference>
<comment type="caution">
    <text evidence="1">The sequence shown here is derived from an EMBL/GenBank/DDBJ whole genome shotgun (WGS) entry which is preliminary data.</text>
</comment>
<proteinExistence type="predicted"/>
<name>A0ABV8YQX9_9ACTN</name>
<sequence>MPNSDDLKFSDFTTGEKARIAVLIARMGKRGLADDGTERVDLSDLKRRVTRIEKKALRRKNGK</sequence>